<gene>
    <name evidence="2" type="primary">tmcAL</name>
    <name evidence="3" type="ORF">P3F81_06650</name>
</gene>
<keyword evidence="2" id="KW-0963">Cytoplasm</keyword>
<evidence type="ECO:0000313" key="4">
    <source>
        <dbReference type="Proteomes" id="UP001243623"/>
    </source>
</evidence>
<dbReference type="GO" id="GO:0005737">
    <property type="term" value="C:cytoplasm"/>
    <property type="evidence" value="ECO:0007669"/>
    <property type="project" value="UniProtKB-SubCell"/>
</dbReference>
<dbReference type="GO" id="GO:0005524">
    <property type="term" value="F:ATP binding"/>
    <property type="evidence" value="ECO:0007669"/>
    <property type="project" value="UniProtKB-KW"/>
</dbReference>
<comment type="subcellular location">
    <subcellularLocation>
        <location evidence="2">Cytoplasm</location>
    </subcellularLocation>
</comment>
<comment type="similarity">
    <text evidence="2">Belongs to the TmcAL family.</text>
</comment>
<dbReference type="PANTHER" id="PTHR37825">
    <property type="entry name" value="TRNA(MET) CYTIDINE ACETATE LIGASE"/>
    <property type="match status" value="1"/>
</dbReference>
<dbReference type="AlphaFoldDB" id="A0A9Y2ET64"/>
<dbReference type="PANTHER" id="PTHR37825:SF1">
    <property type="entry name" value="TRNA(MET) CYTIDINE ACETATE LIGASE"/>
    <property type="match status" value="1"/>
</dbReference>
<dbReference type="RefSeq" id="WP_147668858.1">
    <property type="nucleotide sequence ID" value="NZ_CP120678.1"/>
</dbReference>
<dbReference type="EMBL" id="CP120678">
    <property type="protein sequence ID" value="WIW69605.1"/>
    <property type="molecule type" value="Genomic_DNA"/>
</dbReference>
<keyword evidence="2" id="KW-0820">tRNA-binding</keyword>
<dbReference type="KEGG" id="sgbi:P3F81_06650"/>
<organism evidence="3 4">
    <name type="scientific">Selenobaculum gibii</name>
    <dbReference type="NCBI Taxonomy" id="3054208"/>
    <lineage>
        <taxon>Bacteria</taxon>
        <taxon>Bacillati</taxon>
        <taxon>Bacillota</taxon>
        <taxon>Negativicutes</taxon>
        <taxon>Selenomonadales</taxon>
        <taxon>Selenomonadaceae</taxon>
        <taxon>Selenobaculum</taxon>
    </lineage>
</organism>
<dbReference type="Proteomes" id="UP001243623">
    <property type="component" value="Chromosome"/>
</dbReference>
<name>A0A9Y2ET64_9FIRM</name>
<accession>A0A9Y2ET64</accession>
<proteinExistence type="inferred from homology"/>
<sequence>MSILGIIAEYNPFHNGHQFHLNISKEKVQPSGIICVMSGNFTQRGEIALLDKWSRAEMAIKCGVDLVIELPFVFTARSAESFASGAIRLLDALKIVNTVSFGTEISNYNLLNSIALISENTDFLPLFKKHLKFGKSYPQALATSISSLLNISPEIISKPNNILAIEYLKAIHQYNSAIQPLLIERSIAQHNDTSIADVIASASAIRHQIFTNPQGLSAVKNCIPISTYNVMMNRLQENLLPSLDNLSIPLLAKLRNTTILNLQETPGIAEGLEHKIFNAMNISTSYESLLENIKSKRYPNSRLQRILLHFLIGTKKNSLHSFDKSGPLYARVLGFNQTGRALLKKVKQHSDIPIITKVSKHITSKDKNNSNLTDLQKMLLLDIYATDLFFLSLPDSKKHIGGLDFLNSPIFLI</sequence>
<feature type="binding site" evidence="2">
    <location>
        <begin position="7"/>
        <end position="20"/>
    </location>
    <ligand>
        <name>ATP</name>
        <dbReference type="ChEBI" id="CHEBI:30616"/>
    </ligand>
</feature>
<dbReference type="Gene3D" id="3.40.50.620">
    <property type="entry name" value="HUPs"/>
    <property type="match status" value="1"/>
</dbReference>
<keyword evidence="4" id="KW-1185">Reference proteome</keyword>
<comment type="catalytic activity">
    <reaction evidence="2">
        <text>cytidine(34) in elongator tRNA(Met) + acetate + ATP = N(4)-acetylcytidine(34) in elongator tRNA(Met) + AMP + diphosphate</text>
        <dbReference type="Rhea" id="RHEA:58144"/>
        <dbReference type="Rhea" id="RHEA-COMP:10693"/>
        <dbReference type="Rhea" id="RHEA-COMP:10694"/>
        <dbReference type="ChEBI" id="CHEBI:30089"/>
        <dbReference type="ChEBI" id="CHEBI:30616"/>
        <dbReference type="ChEBI" id="CHEBI:33019"/>
        <dbReference type="ChEBI" id="CHEBI:74900"/>
        <dbReference type="ChEBI" id="CHEBI:82748"/>
        <dbReference type="ChEBI" id="CHEBI:456215"/>
    </reaction>
</comment>
<protein>
    <recommendedName>
        <fullName evidence="2">tRNA(Met) cytidine acetate ligase</fullName>
        <ecNumber evidence="2">6.3.4.-</ecNumber>
    </recommendedName>
</protein>
<dbReference type="InterPro" id="IPR014729">
    <property type="entry name" value="Rossmann-like_a/b/a_fold"/>
</dbReference>
<evidence type="ECO:0000256" key="2">
    <source>
        <dbReference type="HAMAP-Rule" id="MF_01539"/>
    </source>
</evidence>
<dbReference type="EC" id="6.3.4.-" evidence="2"/>
<comment type="function">
    <text evidence="2">Catalyzes the formation of N(4)-acetylcytidine (ac(4)C) at the wobble position of elongator tRNA(Met), using acetate and ATP as substrates. First activates an acetate ion to form acetyladenylate (Ac-AMP) and then transfers the acetyl group to tRNA to form ac(4)C34.</text>
</comment>
<comment type="caution">
    <text evidence="2">Lacks conserved residue(s) required for the propagation of feature annotation.</text>
</comment>
<dbReference type="GO" id="GO:0000049">
    <property type="term" value="F:tRNA binding"/>
    <property type="evidence" value="ECO:0007669"/>
    <property type="project" value="UniProtKB-KW"/>
</dbReference>
<feature type="binding site" evidence="2">
    <location>
        <position position="160"/>
    </location>
    <ligand>
        <name>ATP</name>
        <dbReference type="ChEBI" id="CHEBI:30616"/>
    </ligand>
</feature>
<keyword evidence="2" id="KW-0436">Ligase</keyword>
<keyword evidence="2" id="KW-0694">RNA-binding</keyword>
<dbReference type="Pfam" id="PF05636">
    <property type="entry name" value="HIGH_NTase1"/>
    <property type="match status" value="1"/>
</dbReference>
<dbReference type="GO" id="GO:0006400">
    <property type="term" value="P:tRNA modification"/>
    <property type="evidence" value="ECO:0007669"/>
    <property type="project" value="UniProtKB-UniRule"/>
</dbReference>
<dbReference type="HAMAP" id="MF_01539">
    <property type="entry name" value="TmcAL"/>
    <property type="match status" value="1"/>
</dbReference>
<dbReference type="NCBIfam" id="NF010191">
    <property type="entry name" value="PRK13670.1"/>
    <property type="match status" value="1"/>
</dbReference>
<dbReference type="InterPro" id="IPR008513">
    <property type="entry name" value="tRNA(Met)_cyd_acetate_ligase"/>
</dbReference>
<dbReference type="SUPFAM" id="SSF52374">
    <property type="entry name" value="Nucleotidylyl transferase"/>
    <property type="match status" value="1"/>
</dbReference>
<evidence type="ECO:0000256" key="1">
    <source>
        <dbReference type="ARBA" id="ARBA00022694"/>
    </source>
</evidence>
<keyword evidence="1 2" id="KW-0819">tRNA processing</keyword>
<keyword evidence="2" id="KW-0547">Nucleotide-binding</keyword>
<evidence type="ECO:0000313" key="3">
    <source>
        <dbReference type="EMBL" id="WIW69605.1"/>
    </source>
</evidence>
<keyword evidence="2" id="KW-0067">ATP-binding</keyword>
<feature type="binding site" evidence="2">
    <location>
        <position position="185"/>
    </location>
    <ligand>
        <name>ATP</name>
        <dbReference type="ChEBI" id="CHEBI:30616"/>
    </ligand>
</feature>
<reference evidence="3" key="1">
    <citation type="submission" date="2023-03" db="EMBL/GenBank/DDBJ databases">
        <title>Selenobaculum gbiensis gen. nov. sp. nov., a new bacterium isolated from the gut microbiota of IBD patient.</title>
        <authorList>
            <person name="Yeo S."/>
            <person name="Park H."/>
            <person name="Huh C.S."/>
        </authorList>
    </citation>
    <scope>NUCLEOTIDE SEQUENCE</scope>
    <source>
        <strain evidence="3">ICN-92133</strain>
    </source>
</reference>
<dbReference type="GO" id="GO:0016879">
    <property type="term" value="F:ligase activity, forming carbon-nitrogen bonds"/>
    <property type="evidence" value="ECO:0007669"/>
    <property type="project" value="UniProtKB-UniRule"/>
</dbReference>
<feature type="binding site" evidence="2">
    <location>
        <position position="102"/>
    </location>
    <ligand>
        <name>ATP</name>
        <dbReference type="ChEBI" id="CHEBI:30616"/>
    </ligand>
</feature>